<evidence type="ECO:0000256" key="7">
    <source>
        <dbReference type="PIRSR" id="PIRSR602481-1"/>
    </source>
</evidence>
<dbReference type="GO" id="GO:0045892">
    <property type="term" value="P:negative regulation of DNA-templated transcription"/>
    <property type="evidence" value="ECO:0007669"/>
    <property type="project" value="TreeGrafter"/>
</dbReference>
<keyword evidence="7" id="KW-0479">Metal-binding</keyword>
<keyword evidence="4" id="KW-0805">Transcription regulation</keyword>
<evidence type="ECO:0000256" key="2">
    <source>
        <dbReference type="ARBA" id="ARBA00022491"/>
    </source>
</evidence>
<organism evidence="8 9">
    <name type="scientific">Leptospira ognonensis</name>
    <dbReference type="NCBI Taxonomy" id="2484945"/>
    <lineage>
        <taxon>Bacteria</taxon>
        <taxon>Pseudomonadati</taxon>
        <taxon>Spirochaetota</taxon>
        <taxon>Spirochaetia</taxon>
        <taxon>Leptospirales</taxon>
        <taxon>Leptospiraceae</taxon>
        <taxon>Leptospira</taxon>
    </lineage>
</organism>
<keyword evidence="9" id="KW-1185">Reference proteome</keyword>
<protein>
    <submittedName>
        <fullName evidence="8">Transcriptional repressor</fullName>
    </submittedName>
</protein>
<dbReference type="Gene3D" id="3.30.1490.190">
    <property type="match status" value="1"/>
</dbReference>
<dbReference type="InterPro" id="IPR043135">
    <property type="entry name" value="Fur_C"/>
</dbReference>
<comment type="caution">
    <text evidence="8">The sequence shown here is derived from an EMBL/GenBank/DDBJ whole genome shotgun (WGS) entry which is preliminary data.</text>
</comment>
<evidence type="ECO:0000256" key="5">
    <source>
        <dbReference type="ARBA" id="ARBA00023125"/>
    </source>
</evidence>
<feature type="binding site" evidence="7">
    <location>
        <position position="80"/>
    </location>
    <ligand>
        <name>Zn(2+)</name>
        <dbReference type="ChEBI" id="CHEBI:29105"/>
    </ligand>
</feature>
<dbReference type="GO" id="GO:0003700">
    <property type="term" value="F:DNA-binding transcription factor activity"/>
    <property type="evidence" value="ECO:0007669"/>
    <property type="project" value="InterPro"/>
</dbReference>
<feature type="binding site" evidence="7">
    <location>
        <position position="119"/>
    </location>
    <ligand>
        <name>Zn(2+)</name>
        <dbReference type="ChEBI" id="CHEBI:29105"/>
    </ligand>
</feature>
<dbReference type="SUPFAM" id="SSF46785">
    <property type="entry name" value="Winged helix' DNA-binding domain"/>
    <property type="match status" value="1"/>
</dbReference>
<evidence type="ECO:0000313" key="8">
    <source>
        <dbReference type="EMBL" id="TGL58163.1"/>
    </source>
</evidence>
<feature type="binding site" evidence="7">
    <location>
        <position position="122"/>
    </location>
    <ligand>
        <name>Zn(2+)</name>
        <dbReference type="ChEBI" id="CHEBI:29105"/>
    </ligand>
</feature>
<keyword evidence="3 7" id="KW-0862">Zinc</keyword>
<dbReference type="RefSeq" id="WP_135624181.1">
    <property type="nucleotide sequence ID" value="NZ_RQGD01000034.1"/>
</dbReference>
<evidence type="ECO:0000256" key="3">
    <source>
        <dbReference type="ARBA" id="ARBA00022833"/>
    </source>
</evidence>
<reference evidence="8" key="1">
    <citation type="journal article" date="2019" name="PLoS Negl. Trop. Dis.">
        <title>Revisiting the worldwide diversity of Leptospira species in the environment.</title>
        <authorList>
            <person name="Vincent A.T."/>
            <person name="Schiettekatte O."/>
            <person name="Bourhy P."/>
            <person name="Veyrier F.J."/>
            <person name="Picardeau M."/>
        </authorList>
    </citation>
    <scope>NUCLEOTIDE SEQUENCE [LARGE SCALE GENOMIC DNA]</scope>
    <source>
        <strain evidence="8">201702476</strain>
    </source>
</reference>
<dbReference type="GO" id="GO:0008270">
    <property type="term" value="F:zinc ion binding"/>
    <property type="evidence" value="ECO:0007669"/>
    <property type="project" value="TreeGrafter"/>
</dbReference>
<gene>
    <name evidence="8" type="ORF">EHQ58_12340</name>
</gene>
<accession>A0A4V3JR15</accession>
<dbReference type="PANTHER" id="PTHR33202">
    <property type="entry name" value="ZINC UPTAKE REGULATION PROTEIN"/>
    <property type="match status" value="1"/>
</dbReference>
<dbReference type="GO" id="GO:1900376">
    <property type="term" value="P:regulation of secondary metabolite biosynthetic process"/>
    <property type="evidence" value="ECO:0007669"/>
    <property type="project" value="TreeGrafter"/>
</dbReference>
<keyword evidence="6" id="KW-0804">Transcription</keyword>
<dbReference type="GO" id="GO:0000976">
    <property type="term" value="F:transcription cis-regulatory region binding"/>
    <property type="evidence" value="ECO:0007669"/>
    <property type="project" value="TreeGrafter"/>
</dbReference>
<dbReference type="PANTHER" id="PTHR33202:SF7">
    <property type="entry name" value="FERRIC UPTAKE REGULATION PROTEIN"/>
    <property type="match status" value="1"/>
</dbReference>
<comment type="cofactor">
    <cofactor evidence="7">
        <name>Zn(2+)</name>
        <dbReference type="ChEBI" id="CHEBI:29105"/>
    </cofactor>
    <text evidence="7">Binds 1 zinc ion per subunit.</text>
</comment>
<proteinExistence type="inferred from homology"/>
<dbReference type="InterPro" id="IPR036390">
    <property type="entry name" value="WH_DNA-bd_sf"/>
</dbReference>
<dbReference type="AlphaFoldDB" id="A0A4V3JR15"/>
<dbReference type="Proteomes" id="UP000297693">
    <property type="component" value="Unassembled WGS sequence"/>
</dbReference>
<evidence type="ECO:0000256" key="1">
    <source>
        <dbReference type="ARBA" id="ARBA00007957"/>
    </source>
</evidence>
<name>A0A4V3JR15_9LEPT</name>
<dbReference type="Pfam" id="PF01475">
    <property type="entry name" value="FUR"/>
    <property type="match status" value="1"/>
</dbReference>
<dbReference type="EMBL" id="RQGD01000034">
    <property type="protein sequence ID" value="TGL58163.1"/>
    <property type="molecule type" value="Genomic_DNA"/>
</dbReference>
<comment type="similarity">
    <text evidence="1">Belongs to the Fur family.</text>
</comment>
<dbReference type="OrthoDB" id="8659436at2"/>
<dbReference type="CDD" id="cd07153">
    <property type="entry name" value="Fur_like"/>
    <property type="match status" value="1"/>
</dbReference>
<dbReference type="InterPro" id="IPR036388">
    <property type="entry name" value="WH-like_DNA-bd_sf"/>
</dbReference>
<dbReference type="Gene3D" id="1.10.10.10">
    <property type="entry name" value="Winged helix-like DNA-binding domain superfamily/Winged helix DNA-binding domain"/>
    <property type="match status" value="1"/>
</dbReference>
<evidence type="ECO:0000256" key="6">
    <source>
        <dbReference type="ARBA" id="ARBA00023163"/>
    </source>
</evidence>
<dbReference type="InterPro" id="IPR002481">
    <property type="entry name" value="FUR"/>
</dbReference>
<feature type="binding site" evidence="7">
    <location>
        <position position="83"/>
    </location>
    <ligand>
        <name>Zn(2+)</name>
        <dbReference type="ChEBI" id="CHEBI:29105"/>
    </ligand>
</feature>
<keyword evidence="5" id="KW-0238">DNA-binding</keyword>
<evidence type="ECO:0000313" key="9">
    <source>
        <dbReference type="Proteomes" id="UP000297693"/>
    </source>
</evidence>
<sequence length="122" mass="14024">MKTLTKHRELIFQDLTARKDHPTAKMVFESVKGKADRISFATVYNSLEYLVEHGLINKLNMESESIRYDAFLENHSHLICRNCGKVYDVPSLSLNTNDVNFDELGFKVDRIDISILGRCLNC</sequence>
<evidence type="ECO:0000256" key="4">
    <source>
        <dbReference type="ARBA" id="ARBA00023015"/>
    </source>
</evidence>
<keyword evidence="2" id="KW-0678">Repressor</keyword>